<dbReference type="Proteomes" id="UP000886885">
    <property type="component" value="Chromosome 8D"/>
</dbReference>
<dbReference type="GO" id="GO:0005905">
    <property type="term" value="C:clathrin-coated pit"/>
    <property type="evidence" value="ECO:0007669"/>
    <property type="project" value="TreeGrafter"/>
</dbReference>
<name>A0A8X7Z386_POPTO</name>
<evidence type="ECO:0000259" key="1">
    <source>
        <dbReference type="Pfam" id="PF07651"/>
    </source>
</evidence>
<accession>A0A8X7Z386</accession>
<dbReference type="GO" id="GO:0030136">
    <property type="term" value="C:clathrin-coated vesicle"/>
    <property type="evidence" value="ECO:0007669"/>
    <property type="project" value="TreeGrafter"/>
</dbReference>
<evidence type="ECO:0000313" key="3">
    <source>
        <dbReference type="Proteomes" id="UP000886885"/>
    </source>
</evidence>
<keyword evidence="3" id="KW-1185">Reference proteome</keyword>
<dbReference type="GO" id="GO:0048268">
    <property type="term" value="P:clathrin coat assembly"/>
    <property type="evidence" value="ECO:0007669"/>
    <property type="project" value="InterPro"/>
</dbReference>
<dbReference type="EMBL" id="JAAWWB010000016">
    <property type="protein sequence ID" value="KAG6764333.1"/>
    <property type="molecule type" value="Genomic_DNA"/>
</dbReference>
<organism evidence="2 3">
    <name type="scientific">Populus tomentosa</name>
    <name type="common">Chinese white poplar</name>
    <dbReference type="NCBI Taxonomy" id="118781"/>
    <lineage>
        <taxon>Eukaryota</taxon>
        <taxon>Viridiplantae</taxon>
        <taxon>Streptophyta</taxon>
        <taxon>Embryophyta</taxon>
        <taxon>Tracheophyta</taxon>
        <taxon>Spermatophyta</taxon>
        <taxon>Magnoliopsida</taxon>
        <taxon>eudicotyledons</taxon>
        <taxon>Gunneridae</taxon>
        <taxon>Pentapetalae</taxon>
        <taxon>rosids</taxon>
        <taxon>fabids</taxon>
        <taxon>Malpighiales</taxon>
        <taxon>Salicaceae</taxon>
        <taxon>Saliceae</taxon>
        <taxon>Populus</taxon>
    </lineage>
</organism>
<feature type="domain" description="AP180 N-terminal homology (ANTH)" evidence="1">
    <location>
        <begin position="23"/>
        <end position="161"/>
    </location>
</feature>
<dbReference type="InterPro" id="IPR011417">
    <property type="entry name" value="ANTH_dom"/>
</dbReference>
<evidence type="ECO:0000313" key="2">
    <source>
        <dbReference type="EMBL" id="KAG6764333.1"/>
    </source>
</evidence>
<comment type="caution">
    <text evidence="2">The sequence shown here is derived from an EMBL/GenBank/DDBJ whole genome shotgun (WGS) entry which is preliminary data.</text>
</comment>
<dbReference type="InterPro" id="IPR045192">
    <property type="entry name" value="AP180-like"/>
</dbReference>
<dbReference type="AlphaFoldDB" id="A0A8X7Z386"/>
<dbReference type="GO" id="GO:0032050">
    <property type="term" value="F:clathrin heavy chain binding"/>
    <property type="evidence" value="ECO:0007669"/>
    <property type="project" value="TreeGrafter"/>
</dbReference>
<sequence length="210" mass="24244">MDEIQWFALSLSIHVISKTIHLQILKDRTMFIRSYAQLLDQSLGCFSLENKGTEEVMHESLQHKIKQVSRKLELLPQLQSLIDRVMDCTPTGVAARSLIVQLAMKLIIRDSFICYTTFRREIVLVLDNLLEMPYSSCVSAFGIYKKSATQASQLCEFYDWYDDQVVQRNNLLKISSQLEKSDENGFAKKIEMGNEEMENLILLEDGEDHN</sequence>
<dbReference type="GO" id="GO:0005545">
    <property type="term" value="F:1-phosphatidylinositol binding"/>
    <property type="evidence" value="ECO:0007669"/>
    <property type="project" value="TreeGrafter"/>
</dbReference>
<dbReference type="PANTHER" id="PTHR22951">
    <property type="entry name" value="CLATHRIN ASSEMBLY PROTEIN"/>
    <property type="match status" value="1"/>
</dbReference>
<dbReference type="PANTHER" id="PTHR22951:SF22">
    <property type="entry name" value="ENTH DOMAIN-CONTAINING PROTEIN"/>
    <property type="match status" value="1"/>
</dbReference>
<proteinExistence type="predicted"/>
<gene>
    <name evidence="2" type="ORF">POTOM_031799</name>
</gene>
<dbReference type="GO" id="GO:0072583">
    <property type="term" value="P:clathrin-dependent endocytosis"/>
    <property type="evidence" value="ECO:0007669"/>
    <property type="project" value="InterPro"/>
</dbReference>
<reference evidence="2" key="1">
    <citation type="journal article" date="2020" name="bioRxiv">
        <title>Hybrid origin of Populus tomentosa Carr. identified through genome sequencing and phylogenomic analysis.</title>
        <authorList>
            <person name="An X."/>
            <person name="Gao K."/>
            <person name="Chen Z."/>
            <person name="Li J."/>
            <person name="Yang X."/>
            <person name="Yang X."/>
            <person name="Zhou J."/>
            <person name="Guo T."/>
            <person name="Zhao T."/>
            <person name="Huang S."/>
            <person name="Miao D."/>
            <person name="Khan W.U."/>
            <person name="Rao P."/>
            <person name="Ye M."/>
            <person name="Lei B."/>
            <person name="Liao W."/>
            <person name="Wang J."/>
            <person name="Ji L."/>
            <person name="Li Y."/>
            <person name="Guo B."/>
            <person name="Mustafa N.S."/>
            <person name="Li S."/>
            <person name="Yun Q."/>
            <person name="Keller S.R."/>
            <person name="Mao J."/>
            <person name="Zhang R."/>
            <person name="Strauss S.H."/>
        </authorList>
    </citation>
    <scope>NUCLEOTIDE SEQUENCE</scope>
    <source>
        <strain evidence="2">GM15</strain>
        <tissue evidence="2">Leaf</tissue>
    </source>
</reference>
<dbReference type="GO" id="GO:0006900">
    <property type="term" value="P:vesicle budding from membrane"/>
    <property type="evidence" value="ECO:0007669"/>
    <property type="project" value="TreeGrafter"/>
</dbReference>
<dbReference type="GO" id="GO:0005546">
    <property type="term" value="F:phosphatidylinositol-4,5-bisphosphate binding"/>
    <property type="evidence" value="ECO:0007669"/>
    <property type="project" value="TreeGrafter"/>
</dbReference>
<dbReference type="OrthoDB" id="1723360at2759"/>
<dbReference type="GO" id="GO:0000149">
    <property type="term" value="F:SNARE binding"/>
    <property type="evidence" value="ECO:0007669"/>
    <property type="project" value="TreeGrafter"/>
</dbReference>
<protein>
    <recommendedName>
        <fullName evidence="1">AP180 N-terminal homology (ANTH) domain-containing protein</fullName>
    </recommendedName>
</protein>
<dbReference type="Pfam" id="PF07651">
    <property type="entry name" value="ANTH"/>
    <property type="match status" value="1"/>
</dbReference>